<proteinExistence type="predicted"/>
<keyword evidence="2" id="KW-0812">Transmembrane</keyword>
<comment type="caution">
    <text evidence="3">The sequence shown here is derived from an EMBL/GenBank/DDBJ whole genome shotgun (WGS) entry which is preliminary data.</text>
</comment>
<keyword evidence="2" id="KW-0472">Membrane</keyword>
<name>A0A9P4NRD9_9PEZI</name>
<evidence type="ECO:0000256" key="1">
    <source>
        <dbReference type="SAM" id="MobiDB-lite"/>
    </source>
</evidence>
<dbReference type="OrthoDB" id="5304367at2759"/>
<dbReference type="AlphaFoldDB" id="A0A9P4NRD9"/>
<protein>
    <submittedName>
        <fullName evidence="3">Uncharacterized protein</fullName>
    </submittedName>
</protein>
<dbReference type="Proteomes" id="UP000800235">
    <property type="component" value="Unassembled WGS sequence"/>
</dbReference>
<accession>A0A9P4NRD9</accession>
<feature type="region of interest" description="Disordered" evidence="1">
    <location>
        <begin position="1"/>
        <end position="23"/>
    </location>
</feature>
<feature type="non-terminal residue" evidence="3">
    <location>
        <position position="101"/>
    </location>
</feature>
<evidence type="ECO:0000313" key="4">
    <source>
        <dbReference type="Proteomes" id="UP000800235"/>
    </source>
</evidence>
<evidence type="ECO:0000256" key="2">
    <source>
        <dbReference type="SAM" id="Phobius"/>
    </source>
</evidence>
<dbReference type="EMBL" id="MU007037">
    <property type="protein sequence ID" value="KAF2430720.1"/>
    <property type="molecule type" value="Genomic_DNA"/>
</dbReference>
<sequence length="101" mass="11103">MGGRLSVPKSSDGLSEISRPTRPKYGKINGRTLTAPLAAITMAGILFVYARTSIHAARLNAQKHRELDGGQLSWANESMRRHGQSERVDERTLIKEALMGD</sequence>
<feature type="transmembrane region" description="Helical" evidence="2">
    <location>
        <begin position="33"/>
        <end position="50"/>
    </location>
</feature>
<keyword evidence="2" id="KW-1133">Transmembrane helix</keyword>
<organism evidence="3 4">
    <name type="scientific">Tothia fuscella</name>
    <dbReference type="NCBI Taxonomy" id="1048955"/>
    <lineage>
        <taxon>Eukaryota</taxon>
        <taxon>Fungi</taxon>
        <taxon>Dikarya</taxon>
        <taxon>Ascomycota</taxon>
        <taxon>Pezizomycotina</taxon>
        <taxon>Dothideomycetes</taxon>
        <taxon>Pleosporomycetidae</taxon>
        <taxon>Venturiales</taxon>
        <taxon>Cylindrosympodiaceae</taxon>
        <taxon>Tothia</taxon>
    </lineage>
</organism>
<evidence type="ECO:0000313" key="3">
    <source>
        <dbReference type="EMBL" id="KAF2430720.1"/>
    </source>
</evidence>
<gene>
    <name evidence="3" type="ORF">EJ08DRAFT_563923</name>
</gene>
<reference evidence="3" key="1">
    <citation type="journal article" date="2020" name="Stud. Mycol.">
        <title>101 Dothideomycetes genomes: a test case for predicting lifestyles and emergence of pathogens.</title>
        <authorList>
            <person name="Haridas S."/>
            <person name="Albert R."/>
            <person name="Binder M."/>
            <person name="Bloem J."/>
            <person name="Labutti K."/>
            <person name="Salamov A."/>
            <person name="Andreopoulos B."/>
            <person name="Baker S."/>
            <person name="Barry K."/>
            <person name="Bills G."/>
            <person name="Bluhm B."/>
            <person name="Cannon C."/>
            <person name="Castanera R."/>
            <person name="Culley D."/>
            <person name="Daum C."/>
            <person name="Ezra D."/>
            <person name="Gonzalez J."/>
            <person name="Henrissat B."/>
            <person name="Kuo A."/>
            <person name="Liang C."/>
            <person name="Lipzen A."/>
            <person name="Lutzoni F."/>
            <person name="Magnuson J."/>
            <person name="Mondo S."/>
            <person name="Nolan M."/>
            <person name="Ohm R."/>
            <person name="Pangilinan J."/>
            <person name="Park H.-J."/>
            <person name="Ramirez L."/>
            <person name="Alfaro M."/>
            <person name="Sun H."/>
            <person name="Tritt A."/>
            <person name="Yoshinaga Y."/>
            <person name="Zwiers L.-H."/>
            <person name="Turgeon B."/>
            <person name="Goodwin S."/>
            <person name="Spatafora J."/>
            <person name="Crous P."/>
            <person name="Grigoriev I."/>
        </authorList>
    </citation>
    <scope>NUCLEOTIDE SEQUENCE</scope>
    <source>
        <strain evidence="3">CBS 130266</strain>
    </source>
</reference>
<keyword evidence="4" id="KW-1185">Reference proteome</keyword>